<organism evidence="1 2">
    <name type="scientific">Panagrolaimus sp. ES5</name>
    <dbReference type="NCBI Taxonomy" id="591445"/>
    <lineage>
        <taxon>Eukaryota</taxon>
        <taxon>Metazoa</taxon>
        <taxon>Ecdysozoa</taxon>
        <taxon>Nematoda</taxon>
        <taxon>Chromadorea</taxon>
        <taxon>Rhabditida</taxon>
        <taxon>Tylenchina</taxon>
        <taxon>Panagrolaimomorpha</taxon>
        <taxon>Panagrolaimoidea</taxon>
        <taxon>Panagrolaimidae</taxon>
        <taxon>Panagrolaimus</taxon>
    </lineage>
</organism>
<evidence type="ECO:0000313" key="1">
    <source>
        <dbReference type="Proteomes" id="UP000887579"/>
    </source>
</evidence>
<reference evidence="2" key="1">
    <citation type="submission" date="2022-11" db="UniProtKB">
        <authorList>
            <consortium name="WormBaseParasite"/>
        </authorList>
    </citation>
    <scope>IDENTIFICATION</scope>
</reference>
<name>A0AC34GYS0_9BILA</name>
<sequence length="198" mass="23348">MNCFTEAEENSTLYLSFECDEKTVYFEMEVDVILTINGKEPKEIFQKCSVEDDDCEVILWNTETALLNEYVENDQTIFRMSGTITFLRYECSNLRSSKRINEEAVFIVAEDKEIQVPKIALANNSKVFETMFENGWKEAIEGRVFIPDFSFRIVKIVVDICRGYYVKKDIDKYEYVLLYRFADKYDIEKIKVCPKKLK</sequence>
<proteinExistence type="predicted"/>
<evidence type="ECO:0000313" key="2">
    <source>
        <dbReference type="WBParaSite" id="ES5_v2.g996.t1"/>
    </source>
</evidence>
<dbReference type="Proteomes" id="UP000887579">
    <property type="component" value="Unplaced"/>
</dbReference>
<accession>A0AC34GYS0</accession>
<dbReference type="WBParaSite" id="ES5_v2.g996.t1">
    <property type="protein sequence ID" value="ES5_v2.g996.t1"/>
    <property type="gene ID" value="ES5_v2.g996"/>
</dbReference>
<protein>
    <submittedName>
        <fullName evidence="2">BTB domain-containing protein</fullName>
    </submittedName>
</protein>